<reference evidence="2" key="1">
    <citation type="submission" date="2022-10" db="EMBL/GenBank/DDBJ databases">
        <title>Hoeflea sp. G2-23, isolated from marine algae.</title>
        <authorList>
            <person name="Kristyanto S."/>
            <person name="Kim J.M."/>
            <person name="Jeon C.O."/>
        </authorList>
    </citation>
    <scope>NUCLEOTIDE SEQUENCE</scope>
    <source>
        <strain evidence="2">G2-23</strain>
    </source>
</reference>
<dbReference type="RefSeq" id="WP_267653323.1">
    <property type="nucleotide sequence ID" value="NZ_JAOVZR010000001.1"/>
</dbReference>
<protein>
    <submittedName>
        <fullName evidence="2">Uncharacterized protein</fullName>
    </submittedName>
</protein>
<evidence type="ECO:0000256" key="1">
    <source>
        <dbReference type="SAM" id="MobiDB-lite"/>
    </source>
</evidence>
<organism evidence="2 3">
    <name type="scientific">Hoeflea algicola</name>
    <dbReference type="NCBI Taxonomy" id="2983763"/>
    <lineage>
        <taxon>Bacteria</taxon>
        <taxon>Pseudomonadati</taxon>
        <taxon>Pseudomonadota</taxon>
        <taxon>Alphaproteobacteria</taxon>
        <taxon>Hyphomicrobiales</taxon>
        <taxon>Rhizobiaceae</taxon>
        <taxon>Hoeflea</taxon>
    </lineage>
</organism>
<comment type="caution">
    <text evidence="2">The sequence shown here is derived from an EMBL/GenBank/DDBJ whole genome shotgun (WGS) entry which is preliminary data.</text>
</comment>
<dbReference type="Proteomes" id="UP001073227">
    <property type="component" value="Unassembled WGS sequence"/>
</dbReference>
<accession>A0ABT3Z8X4</accession>
<feature type="compositionally biased region" description="Polar residues" evidence="1">
    <location>
        <begin position="76"/>
        <end position="88"/>
    </location>
</feature>
<sequence>MVLSSINFIIKTGASPDKAVNFRVPPAPVASLSQNPDPAATKAASRAAVKPPDTAVQSRKRHRSPGVATQIGPSLCASSNCPNASGMQ</sequence>
<evidence type="ECO:0000313" key="3">
    <source>
        <dbReference type="Proteomes" id="UP001073227"/>
    </source>
</evidence>
<keyword evidence="3" id="KW-1185">Reference proteome</keyword>
<name>A0ABT3Z8X4_9HYPH</name>
<feature type="compositionally biased region" description="Low complexity" evidence="1">
    <location>
        <begin position="39"/>
        <end position="48"/>
    </location>
</feature>
<evidence type="ECO:0000313" key="2">
    <source>
        <dbReference type="EMBL" id="MCY0147726.1"/>
    </source>
</evidence>
<proteinExistence type="predicted"/>
<gene>
    <name evidence="2" type="ORF">OEG84_08345</name>
</gene>
<dbReference type="EMBL" id="JAOVZR010000001">
    <property type="protein sequence ID" value="MCY0147726.1"/>
    <property type="molecule type" value="Genomic_DNA"/>
</dbReference>
<feature type="region of interest" description="Disordered" evidence="1">
    <location>
        <begin position="29"/>
        <end position="88"/>
    </location>
</feature>